<keyword evidence="4" id="KW-0812">Transmembrane</keyword>
<reference evidence="6 7" key="1">
    <citation type="submission" date="2023-05" db="EMBL/GenBank/DDBJ databases">
        <title>A new hyperthermophilic archaea 'Ignisphaera cupida' sp. nov. and description of the family 'Ignisphaeraceae' fam. nov.</title>
        <authorList>
            <person name="Podosokorskaya O.A."/>
            <person name="Elcheninov A.G."/>
            <person name="Klukina A."/>
            <person name="Merkel A.Y."/>
        </authorList>
    </citation>
    <scope>NUCLEOTIDE SEQUENCE [LARGE SCALE GENOMIC DNA]</scope>
    <source>
        <strain evidence="6 7">4213-co</strain>
    </source>
</reference>
<dbReference type="RefSeq" id="WP_285273588.1">
    <property type="nucleotide sequence ID" value="NZ_JASNVW010000002.1"/>
</dbReference>
<organism evidence="6 7">
    <name type="scientific">Ignisphaera cupida</name>
    <dbReference type="NCBI Taxonomy" id="3050454"/>
    <lineage>
        <taxon>Archaea</taxon>
        <taxon>Thermoproteota</taxon>
        <taxon>Thermoprotei</taxon>
        <taxon>Desulfurococcales</taxon>
        <taxon>Desulfurococcaceae</taxon>
        <taxon>Ignisphaera</taxon>
    </lineage>
</organism>
<comment type="caution">
    <text evidence="6">The sequence shown here is derived from an EMBL/GenBank/DDBJ whole genome shotgun (WGS) entry which is preliminary data.</text>
</comment>
<feature type="transmembrane region" description="Helical" evidence="4">
    <location>
        <begin position="52"/>
        <end position="73"/>
    </location>
</feature>
<keyword evidence="4" id="KW-1133">Transmembrane helix</keyword>
<dbReference type="PROSITE" id="PS50850">
    <property type="entry name" value="MFS"/>
    <property type="match status" value="1"/>
</dbReference>
<keyword evidence="2" id="KW-0813">Transport</keyword>
<evidence type="ECO:0000313" key="6">
    <source>
        <dbReference type="EMBL" id="MDK6028611.1"/>
    </source>
</evidence>
<dbReference type="Gene3D" id="1.20.1720.10">
    <property type="entry name" value="Multidrug resistance protein D"/>
    <property type="match status" value="1"/>
</dbReference>
<comment type="subcellular location">
    <subcellularLocation>
        <location evidence="1">Cell membrane</location>
        <topology evidence="1">Multi-pass membrane protein</topology>
    </subcellularLocation>
</comment>
<evidence type="ECO:0000256" key="1">
    <source>
        <dbReference type="ARBA" id="ARBA00004651"/>
    </source>
</evidence>
<feature type="transmembrane region" description="Helical" evidence="4">
    <location>
        <begin position="85"/>
        <end position="104"/>
    </location>
</feature>
<feature type="transmembrane region" description="Helical" evidence="4">
    <location>
        <begin position="110"/>
        <end position="131"/>
    </location>
</feature>
<dbReference type="PANTHER" id="PTHR43271">
    <property type="entry name" value="BLL2771 PROTEIN"/>
    <property type="match status" value="1"/>
</dbReference>
<evidence type="ECO:0000256" key="4">
    <source>
        <dbReference type="SAM" id="Phobius"/>
    </source>
</evidence>
<accession>A0ABD4Z5M8</accession>
<dbReference type="EMBL" id="JASNVW010000002">
    <property type="protein sequence ID" value="MDK6028611.1"/>
    <property type="molecule type" value="Genomic_DNA"/>
</dbReference>
<dbReference type="SUPFAM" id="SSF103473">
    <property type="entry name" value="MFS general substrate transporter"/>
    <property type="match status" value="1"/>
</dbReference>
<evidence type="ECO:0000313" key="7">
    <source>
        <dbReference type="Proteomes" id="UP001529235"/>
    </source>
</evidence>
<dbReference type="Pfam" id="PF07690">
    <property type="entry name" value="MFS_1"/>
    <property type="match status" value="1"/>
</dbReference>
<evidence type="ECO:0000259" key="5">
    <source>
        <dbReference type="PROSITE" id="PS50850"/>
    </source>
</evidence>
<dbReference type="PANTHER" id="PTHR43271:SF2">
    <property type="entry name" value="BLL2771 PROTEIN"/>
    <property type="match status" value="1"/>
</dbReference>
<evidence type="ECO:0000256" key="2">
    <source>
        <dbReference type="ARBA" id="ARBA00022448"/>
    </source>
</evidence>
<dbReference type="InterPro" id="IPR036259">
    <property type="entry name" value="MFS_trans_sf"/>
</dbReference>
<feature type="transmembrane region" description="Helical" evidence="4">
    <location>
        <begin position="14"/>
        <end position="32"/>
    </location>
</feature>
<gene>
    <name evidence="6" type="ORF">QPL79_04485</name>
</gene>
<keyword evidence="7" id="KW-1185">Reference proteome</keyword>
<dbReference type="InterPro" id="IPR020846">
    <property type="entry name" value="MFS_dom"/>
</dbReference>
<proteinExistence type="predicted"/>
<dbReference type="InterPro" id="IPR011701">
    <property type="entry name" value="MFS"/>
</dbReference>
<keyword evidence="3" id="KW-1003">Cell membrane</keyword>
<dbReference type="Proteomes" id="UP001529235">
    <property type="component" value="Unassembled WGS sequence"/>
</dbReference>
<name>A0ABD4Z5M8_9CREN</name>
<dbReference type="AlphaFoldDB" id="A0ABD4Z5M8"/>
<keyword evidence="4" id="KW-0472">Membrane</keyword>
<feature type="domain" description="Major facilitator superfamily (MFS) profile" evidence="5">
    <location>
        <begin position="19"/>
        <end position="149"/>
    </location>
</feature>
<protein>
    <submittedName>
        <fullName evidence="6">MFS transporter</fullName>
    </submittedName>
</protein>
<sequence length="149" mass="16035">MGETFTRSDSFPKVEIYTVLSVTTLVNFLTGFNARLAVVGLPTIARDLNADIYQIIWIVQGYILGSTILQLIVGRLSDLFGRVRLFNVGIAIFGLGAFMSGISSSSLLLIVSRIVQGVGAAFLISLTVTILTDNAPPTRLATWLGVRVS</sequence>
<evidence type="ECO:0000256" key="3">
    <source>
        <dbReference type="ARBA" id="ARBA00022475"/>
    </source>
</evidence>
<dbReference type="GO" id="GO:0005886">
    <property type="term" value="C:plasma membrane"/>
    <property type="evidence" value="ECO:0007669"/>
    <property type="project" value="UniProtKB-SubCell"/>
</dbReference>